<organism evidence="4 5">
    <name type="scientific">Microlunatus soli</name>
    <dbReference type="NCBI Taxonomy" id="630515"/>
    <lineage>
        <taxon>Bacteria</taxon>
        <taxon>Bacillati</taxon>
        <taxon>Actinomycetota</taxon>
        <taxon>Actinomycetes</taxon>
        <taxon>Propionibacteriales</taxon>
        <taxon>Propionibacteriaceae</taxon>
        <taxon>Microlunatus</taxon>
    </lineage>
</organism>
<dbReference type="PANTHER" id="PTHR43674">
    <property type="entry name" value="NITRILASE C965.09-RELATED"/>
    <property type="match status" value="1"/>
</dbReference>
<evidence type="ECO:0000313" key="4">
    <source>
        <dbReference type="EMBL" id="SDT40196.1"/>
    </source>
</evidence>
<dbReference type="PANTHER" id="PTHR43674:SF16">
    <property type="entry name" value="CARBON-NITROGEN FAMILY, PUTATIVE (AFU_ORTHOLOGUE AFUA_5G02350)-RELATED"/>
    <property type="match status" value="1"/>
</dbReference>
<dbReference type="Gene3D" id="3.60.110.10">
    <property type="entry name" value="Carbon-nitrogen hydrolase"/>
    <property type="match status" value="1"/>
</dbReference>
<dbReference type="Pfam" id="PF00795">
    <property type="entry name" value="CN_hydrolase"/>
    <property type="match status" value="1"/>
</dbReference>
<dbReference type="PROSITE" id="PS50263">
    <property type="entry name" value="CN_HYDROLASE"/>
    <property type="match status" value="1"/>
</dbReference>
<protein>
    <submittedName>
        <fullName evidence="4">Predicted amidohydrolase</fullName>
    </submittedName>
</protein>
<dbReference type="AlphaFoldDB" id="A0A1H2A409"/>
<keyword evidence="5" id="KW-1185">Reference proteome</keyword>
<dbReference type="CDD" id="cd07197">
    <property type="entry name" value="nitrilase"/>
    <property type="match status" value="1"/>
</dbReference>
<dbReference type="SUPFAM" id="SSF56317">
    <property type="entry name" value="Carbon-nitrogen hydrolase"/>
    <property type="match status" value="1"/>
</dbReference>
<name>A0A1H2A409_9ACTN</name>
<dbReference type="InterPro" id="IPR050345">
    <property type="entry name" value="Aliph_Amidase/BUP"/>
</dbReference>
<dbReference type="InterPro" id="IPR003010">
    <property type="entry name" value="C-N_Hydrolase"/>
</dbReference>
<dbReference type="GO" id="GO:0016811">
    <property type="term" value="F:hydrolase activity, acting on carbon-nitrogen (but not peptide) bonds, in linear amides"/>
    <property type="evidence" value="ECO:0007669"/>
    <property type="project" value="TreeGrafter"/>
</dbReference>
<reference evidence="4 5" key="1">
    <citation type="submission" date="2016-10" db="EMBL/GenBank/DDBJ databases">
        <authorList>
            <person name="de Groot N.N."/>
        </authorList>
    </citation>
    <scope>NUCLEOTIDE SEQUENCE [LARGE SCALE GENOMIC DNA]</scope>
    <source>
        <strain evidence="4 5">DSM 21800</strain>
    </source>
</reference>
<sequence>MLEDQNTRPTHQPQADGAEPVRLRLAVAQTEQREDPTDPELLRASGAQLRELITRAHTAGARLVQCPEGALSFPHKRVMSSIPDEVGPAEWSRVDWAAYADELAAVARRAGELGIWVALPAAHRLSDGHRPHNSMYVIDDHGRVHTRYDERFMSETKINFMYTPGTGPVTFEVDGLRVGCALGIEAVHPQSFTDYEQLGVDLVMFSTTGRETPSPLPTPFYRNLDVYSGVNGIWISMASTMPGNSAVFGPDVREPVQIAEQSGTALLVTDVEARTGSTPWLHRLRTGVYDAKQQTEDTRSLQRTSF</sequence>
<dbReference type="STRING" id="630515.SAMN04489812_5626"/>
<feature type="region of interest" description="Disordered" evidence="2">
    <location>
        <begin position="1"/>
        <end position="21"/>
    </location>
</feature>
<gene>
    <name evidence="4" type="ORF">SAMN04489812_5626</name>
</gene>
<proteinExistence type="predicted"/>
<dbReference type="EMBL" id="LT629772">
    <property type="protein sequence ID" value="SDT40196.1"/>
    <property type="molecule type" value="Genomic_DNA"/>
</dbReference>
<dbReference type="Proteomes" id="UP000199103">
    <property type="component" value="Chromosome I"/>
</dbReference>
<keyword evidence="1 4" id="KW-0378">Hydrolase</keyword>
<evidence type="ECO:0000313" key="5">
    <source>
        <dbReference type="Proteomes" id="UP000199103"/>
    </source>
</evidence>
<accession>A0A1H2A409</accession>
<evidence type="ECO:0000256" key="1">
    <source>
        <dbReference type="ARBA" id="ARBA00022801"/>
    </source>
</evidence>
<evidence type="ECO:0000259" key="3">
    <source>
        <dbReference type="PROSITE" id="PS50263"/>
    </source>
</evidence>
<evidence type="ECO:0000256" key="2">
    <source>
        <dbReference type="SAM" id="MobiDB-lite"/>
    </source>
</evidence>
<feature type="domain" description="CN hydrolase" evidence="3">
    <location>
        <begin position="23"/>
        <end position="273"/>
    </location>
</feature>
<dbReference type="InterPro" id="IPR036526">
    <property type="entry name" value="C-N_Hydrolase_sf"/>
</dbReference>